<dbReference type="AlphaFoldDB" id="A0A2S5B5H0"/>
<evidence type="ECO:0000256" key="3">
    <source>
        <dbReference type="SAM" id="MobiDB-lite"/>
    </source>
</evidence>
<dbReference type="PANTHER" id="PTHR10653">
    <property type="entry name" value="F-ACTIN-CAPPING PROTEIN SUBUNIT ALPHA"/>
    <property type="match status" value="1"/>
</dbReference>
<sequence>MSSSNQAKLDAACTFLLQSPPGELHDVLADLRAILSPSGLSDAEIETGLLPALQQFHETQFTPVQLAAADSNHKALVTPANKLQEGEFVEPRTGTVFSFDHVKETASPAPSTTSYTTPLDTETESARSALDKLLSTHIANHYTSGVSAVYVLPDPEFPPPPPTPTPQEPAVEPEQKKEEETAPATLTETEVKPSVSIEEEPGAAAEAAPKPEDSAAAGEPDSLARGVEGSAEAVAETAAEVAQVAEEVLEPEGVETANGESAVPADNDHETGTRLEAGEAAATEDDKMDVASPAPVVETAQEESAPAPAAPAPPKPRPSNQFGLYFVGSKYSPNNYWTGRWRSTYSLDQAKGTLQGTAQVNIHYYEQGNVQLSTTFKSTSDLGATPLPEAVVASIKSSESSFQRQLGETYGELSDATFRNLRRALPKTRSKLDWDRAAGYKLGRELGGGGSSGATTA</sequence>
<dbReference type="PRINTS" id="PR00191">
    <property type="entry name" value="FACTINCAPA"/>
</dbReference>
<reference evidence="4 5" key="1">
    <citation type="journal article" date="2018" name="Front. Microbiol.">
        <title>Prospects for Fungal Bioremediation of Acidic Radioactive Waste Sites: Characterization and Genome Sequence of Rhodotorula taiwanensis MD1149.</title>
        <authorList>
            <person name="Tkavc R."/>
            <person name="Matrosova V.Y."/>
            <person name="Grichenko O.E."/>
            <person name="Gostincar C."/>
            <person name="Volpe R.P."/>
            <person name="Klimenkova P."/>
            <person name="Gaidamakova E.K."/>
            <person name="Zhou C.E."/>
            <person name="Stewart B.J."/>
            <person name="Lyman M.G."/>
            <person name="Malfatti S.A."/>
            <person name="Rubinfeld B."/>
            <person name="Courtot M."/>
            <person name="Singh J."/>
            <person name="Dalgard C.L."/>
            <person name="Hamilton T."/>
            <person name="Frey K.G."/>
            <person name="Gunde-Cimerman N."/>
            <person name="Dugan L."/>
            <person name="Daly M.J."/>
        </authorList>
    </citation>
    <scope>NUCLEOTIDE SEQUENCE [LARGE SCALE GENOMIC DNA]</scope>
    <source>
        <strain evidence="4 5">MD1149</strain>
    </source>
</reference>
<dbReference type="SUPFAM" id="SSF90096">
    <property type="entry name" value="Subunits of heterodimeric actin filament capping protein Capz"/>
    <property type="match status" value="1"/>
</dbReference>
<dbReference type="OrthoDB" id="340550at2759"/>
<dbReference type="Proteomes" id="UP000237144">
    <property type="component" value="Unassembled WGS sequence"/>
</dbReference>
<evidence type="ECO:0000313" key="5">
    <source>
        <dbReference type="Proteomes" id="UP000237144"/>
    </source>
</evidence>
<comment type="caution">
    <text evidence="4">The sequence shown here is derived from an EMBL/GenBank/DDBJ whole genome shotgun (WGS) entry which is preliminary data.</text>
</comment>
<feature type="compositionally biased region" description="Pro residues" evidence="3">
    <location>
        <begin position="308"/>
        <end position="317"/>
    </location>
</feature>
<feature type="compositionally biased region" description="Basic and acidic residues" evidence="3">
    <location>
        <begin position="266"/>
        <end position="277"/>
    </location>
</feature>
<dbReference type="GO" id="GO:0030036">
    <property type="term" value="P:actin cytoskeleton organization"/>
    <property type="evidence" value="ECO:0007669"/>
    <property type="project" value="TreeGrafter"/>
</dbReference>
<dbReference type="STRING" id="741276.A0A2S5B5H0"/>
<keyword evidence="1" id="KW-0117">Actin capping</keyword>
<organism evidence="4 5">
    <name type="scientific">Rhodotorula taiwanensis</name>
    <dbReference type="NCBI Taxonomy" id="741276"/>
    <lineage>
        <taxon>Eukaryota</taxon>
        <taxon>Fungi</taxon>
        <taxon>Dikarya</taxon>
        <taxon>Basidiomycota</taxon>
        <taxon>Pucciniomycotina</taxon>
        <taxon>Microbotryomycetes</taxon>
        <taxon>Sporidiobolales</taxon>
        <taxon>Sporidiobolaceae</taxon>
        <taxon>Rhodotorula</taxon>
    </lineage>
</organism>
<dbReference type="Gene3D" id="3.90.1150.210">
    <property type="entry name" value="F-actin capping protein, beta subunit"/>
    <property type="match status" value="1"/>
</dbReference>
<dbReference type="InterPro" id="IPR042489">
    <property type="entry name" value="CapZ_alpha_1"/>
</dbReference>
<evidence type="ECO:0000256" key="2">
    <source>
        <dbReference type="ARBA" id="ARBA00023203"/>
    </source>
</evidence>
<gene>
    <name evidence="4" type="ORF">BMF94_4944</name>
</gene>
<dbReference type="PANTHER" id="PTHR10653:SF0">
    <property type="entry name" value="F-ACTIN-CAPPING PROTEIN SUBUNIT ALPHA"/>
    <property type="match status" value="1"/>
</dbReference>
<dbReference type="Pfam" id="PF01267">
    <property type="entry name" value="F-actin_cap_A"/>
    <property type="match status" value="1"/>
</dbReference>
<dbReference type="InterPro" id="IPR042276">
    <property type="entry name" value="CapZ_alpha/beta_2"/>
</dbReference>
<keyword evidence="2" id="KW-0009">Actin-binding</keyword>
<protein>
    <recommendedName>
        <fullName evidence="6">F-actin-capping protein subunit alpha</fullName>
    </recommendedName>
</protein>
<dbReference type="InterPro" id="IPR002189">
    <property type="entry name" value="CapZ_alpha"/>
</dbReference>
<accession>A0A2S5B5H0</accession>
<dbReference type="EMBL" id="PJQD01000061">
    <property type="protein sequence ID" value="POY72029.1"/>
    <property type="molecule type" value="Genomic_DNA"/>
</dbReference>
<name>A0A2S5B5H0_9BASI</name>
<evidence type="ECO:0000313" key="4">
    <source>
        <dbReference type="EMBL" id="POY72029.1"/>
    </source>
</evidence>
<proteinExistence type="predicted"/>
<evidence type="ECO:0008006" key="6">
    <source>
        <dbReference type="Google" id="ProtNLM"/>
    </source>
</evidence>
<dbReference type="GO" id="GO:0051016">
    <property type="term" value="P:barbed-end actin filament capping"/>
    <property type="evidence" value="ECO:0007669"/>
    <property type="project" value="InterPro"/>
</dbReference>
<dbReference type="GO" id="GO:0051015">
    <property type="term" value="F:actin filament binding"/>
    <property type="evidence" value="ECO:0007669"/>
    <property type="project" value="TreeGrafter"/>
</dbReference>
<feature type="compositionally biased region" description="Low complexity" evidence="3">
    <location>
        <begin position="224"/>
        <end position="246"/>
    </location>
</feature>
<dbReference type="GO" id="GO:0008290">
    <property type="term" value="C:F-actin capping protein complex"/>
    <property type="evidence" value="ECO:0007669"/>
    <property type="project" value="InterPro"/>
</dbReference>
<dbReference type="GO" id="GO:0030479">
    <property type="term" value="C:actin cortical patch"/>
    <property type="evidence" value="ECO:0007669"/>
    <property type="project" value="TreeGrafter"/>
</dbReference>
<dbReference type="Gene3D" id="3.30.1140.60">
    <property type="entry name" value="F-actin capping protein, alpha subunit"/>
    <property type="match status" value="1"/>
</dbReference>
<dbReference type="InterPro" id="IPR037282">
    <property type="entry name" value="CapZ_alpha/beta"/>
</dbReference>
<feature type="region of interest" description="Disordered" evidence="3">
    <location>
        <begin position="153"/>
        <end position="318"/>
    </location>
</feature>
<feature type="compositionally biased region" description="Pro residues" evidence="3">
    <location>
        <begin position="155"/>
        <end position="167"/>
    </location>
</feature>
<evidence type="ECO:0000256" key="1">
    <source>
        <dbReference type="ARBA" id="ARBA00022467"/>
    </source>
</evidence>
<keyword evidence="5" id="KW-1185">Reference proteome</keyword>